<organism evidence="2 3">
    <name type="scientific">Spirosoma validum</name>
    <dbReference type="NCBI Taxonomy" id="2771355"/>
    <lineage>
        <taxon>Bacteria</taxon>
        <taxon>Pseudomonadati</taxon>
        <taxon>Bacteroidota</taxon>
        <taxon>Cytophagia</taxon>
        <taxon>Cytophagales</taxon>
        <taxon>Cytophagaceae</taxon>
        <taxon>Spirosoma</taxon>
    </lineage>
</organism>
<keyword evidence="3" id="KW-1185">Reference proteome</keyword>
<keyword evidence="1" id="KW-1133">Transmembrane helix</keyword>
<keyword evidence="1" id="KW-0472">Membrane</keyword>
<comment type="caution">
    <text evidence="2">The sequence shown here is derived from an EMBL/GenBank/DDBJ whole genome shotgun (WGS) entry which is preliminary data.</text>
</comment>
<sequence>MKTSHILLSIITVITLTGMVATDVLLKQQYTKIDWGNPYQNFDRRALPIAKHLVIDATPTVEVIVEKSANSQALLSPEMARAYHMRQQGDTLFLSFKTDEKGKYQSPRDNSWGKLGVGVVLRMPAIENLRVKDGCLTLQKLTAGPLTVSLQNTRLRTEKVDSKGDLELIESQNSFAMLGADHYQSLRITVQDSSGIQVNDSQIDTFAASVSPKAEVQLRGKSLKWLSKTGQ</sequence>
<name>A0A927GDG0_9BACT</name>
<keyword evidence="1" id="KW-0812">Transmembrane</keyword>
<dbReference type="Proteomes" id="UP000653797">
    <property type="component" value="Unassembled WGS sequence"/>
</dbReference>
<proteinExistence type="predicted"/>
<dbReference type="EMBL" id="JACXAA010000003">
    <property type="protein sequence ID" value="MBD2753521.1"/>
    <property type="molecule type" value="Genomic_DNA"/>
</dbReference>
<accession>A0A927GDG0</accession>
<gene>
    <name evidence="2" type="ORF">IC230_11510</name>
</gene>
<dbReference type="AlphaFoldDB" id="A0A927GDG0"/>
<evidence type="ECO:0000313" key="2">
    <source>
        <dbReference type="EMBL" id="MBD2753521.1"/>
    </source>
</evidence>
<evidence type="ECO:0000256" key="1">
    <source>
        <dbReference type="SAM" id="Phobius"/>
    </source>
</evidence>
<protein>
    <submittedName>
        <fullName evidence="2">Uncharacterized protein</fullName>
    </submittedName>
</protein>
<evidence type="ECO:0000313" key="3">
    <source>
        <dbReference type="Proteomes" id="UP000653797"/>
    </source>
</evidence>
<reference evidence="2" key="1">
    <citation type="submission" date="2020-09" db="EMBL/GenBank/DDBJ databases">
        <authorList>
            <person name="Kim M.K."/>
        </authorList>
    </citation>
    <scope>NUCLEOTIDE SEQUENCE</scope>
    <source>
        <strain evidence="2">BT704</strain>
    </source>
</reference>
<feature type="transmembrane region" description="Helical" evidence="1">
    <location>
        <begin position="6"/>
        <end position="26"/>
    </location>
</feature>
<dbReference type="Gene3D" id="2.160.20.120">
    <property type="match status" value="1"/>
</dbReference>
<dbReference type="RefSeq" id="WP_191039130.1">
    <property type="nucleotide sequence ID" value="NZ_JACXAA010000003.1"/>
</dbReference>